<comment type="caution">
    <text evidence="1">The sequence shown here is derived from an EMBL/GenBank/DDBJ whole genome shotgun (WGS) entry which is preliminary data.</text>
</comment>
<dbReference type="Proteomes" id="UP001164250">
    <property type="component" value="Chromosome 6"/>
</dbReference>
<sequence>MICFLKYVCALMRFSFSLLKQFSNNHNTFYNTRWTRCRRKVWFNVYIVHISTIQIFIILKMNFLFLCSTRVSNALGAGNPQAARVAVRAAVFLTVLETVIMSSILYASRHAFGYLFSNEKEVVDYVTTMAPLICLCVMLNGFQAVLSGIARGCGWQDLGAYVNLIAYYLCGIPVAAILGFWLQLRGQGLWIGIQVGAFVQSILLAILTSCQNWEKQVSRSNVQFFSNPLTLF</sequence>
<evidence type="ECO:0000313" key="1">
    <source>
        <dbReference type="EMBL" id="KAJ0095830.1"/>
    </source>
</evidence>
<gene>
    <name evidence="1" type="ORF">Patl1_15210</name>
</gene>
<reference evidence="2" key="1">
    <citation type="journal article" date="2023" name="G3 (Bethesda)">
        <title>Genome assembly and association tests identify interacting loci associated with vigor, precocity, and sex in interspecific pistachio rootstocks.</title>
        <authorList>
            <person name="Palmer W."/>
            <person name="Jacygrad E."/>
            <person name="Sagayaradj S."/>
            <person name="Cavanaugh K."/>
            <person name="Han R."/>
            <person name="Bertier L."/>
            <person name="Beede B."/>
            <person name="Kafkas S."/>
            <person name="Golino D."/>
            <person name="Preece J."/>
            <person name="Michelmore R."/>
        </authorList>
    </citation>
    <scope>NUCLEOTIDE SEQUENCE [LARGE SCALE GENOMIC DNA]</scope>
</reference>
<dbReference type="EMBL" id="CM047902">
    <property type="protein sequence ID" value="KAJ0095830.1"/>
    <property type="molecule type" value="Genomic_DNA"/>
</dbReference>
<name>A0ACC1BA75_9ROSI</name>
<keyword evidence="2" id="KW-1185">Reference proteome</keyword>
<accession>A0ACC1BA75</accession>
<protein>
    <submittedName>
        <fullName evidence="1">Uncharacterized protein</fullName>
    </submittedName>
</protein>
<organism evidence="1 2">
    <name type="scientific">Pistacia atlantica</name>
    <dbReference type="NCBI Taxonomy" id="434234"/>
    <lineage>
        <taxon>Eukaryota</taxon>
        <taxon>Viridiplantae</taxon>
        <taxon>Streptophyta</taxon>
        <taxon>Embryophyta</taxon>
        <taxon>Tracheophyta</taxon>
        <taxon>Spermatophyta</taxon>
        <taxon>Magnoliopsida</taxon>
        <taxon>eudicotyledons</taxon>
        <taxon>Gunneridae</taxon>
        <taxon>Pentapetalae</taxon>
        <taxon>rosids</taxon>
        <taxon>malvids</taxon>
        <taxon>Sapindales</taxon>
        <taxon>Anacardiaceae</taxon>
        <taxon>Pistacia</taxon>
    </lineage>
</organism>
<proteinExistence type="predicted"/>
<evidence type="ECO:0000313" key="2">
    <source>
        <dbReference type="Proteomes" id="UP001164250"/>
    </source>
</evidence>